<dbReference type="InterPro" id="IPR000847">
    <property type="entry name" value="LysR_HTH_N"/>
</dbReference>
<dbReference type="PRINTS" id="PR00039">
    <property type="entry name" value="HTHLYSR"/>
</dbReference>
<dbReference type="KEGG" id="bgm:CAL15_15485"/>
<keyword evidence="3" id="KW-0238">DNA-binding</keyword>
<reference evidence="6 7" key="1">
    <citation type="submission" date="2017-05" db="EMBL/GenBank/DDBJ databases">
        <title>Complete and WGS of Bordetella genogroups.</title>
        <authorList>
            <person name="Spilker T."/>
            <person name="LiPuma J."/>
        </authorList>
    </citation>
    <scope>NUCLEOTIDE SEQUENCE [LARGE SCALE GENOMIC DNA]</scope>
    <source>
        <strain evidence="6 7">AU7206</strain>
    </source>
</reference>
<dbReference type="InterPro" id="IPR005119">
    <property type="entry name" value="LysR_subst-bd"/>
</dbReference>
<dbReference type="InterPro" id="IPR036388">
    <property type="entry name" value="WH-like_DNA-bd_sf"/>
</dbReference>
<protein>
    <submittedName>
        <fullName evidence="6">LysR family transcriptional regulator</fullName>
    </submittedName>
</protein>
<comment type="similarity">
    <text evidence="1">Belongs to the LysR transcriptional regulatory family.</text>
</comment>
<dbReference type="SUPFAM" id="SSF53850">
    <property type="entry name" value="Periplasmic binding protein-like II"/>
    <property type="match status" value="1"/>
</dbReference>
<evidence type="ECO:0000256" key="2">
    <source>
        <dbReference type="ARBA" id="ARBA00023015"/>
    </source>
</evidence>
<dbReference type="Pfam" id="PF00126">
    <property type="entry name" value="HTH_1"/>
    <property type="match status" value="1"/>
</dbReference>
<dbReference type="GO" id="GO:0006351">
    <property type="term" value="P:DNA-templated transcription"/>
    <property type="evidence" value="ECO:0007669"/>
    <property type="project" value="TreeGrafter"/>
</dbReference>
<gene>
    <name evidence="6" type="ORF">CAL15_15485</name>
</gene>
<dbReference type="SUPFAM" id="SSF46785">
    <property type="entry name" value="Winged helix' DNA-binding domain"/>
    <property type="match status" value="1"/>
</dbReference>
<keyword evidence="4" id="KW-0804">Transcription</keyword>
<dbReference type="PANTHER" id="PTHR30537">
    <property type="entry name" value="HTH-TYPE TRANSCRIPTIONAL REGULATOR"/>
    <property type="match status" value="1"/>
</dbReference>
<dbReference type="Gene3D" id="3.40.190.10">
    <property type="entry name" value="Periplasmic binding protein-like II"/>
    <property type="match status" value="2"/>
</dbReference>
<dbReference type="PROSITE" id="PS50931">
    <property type="entry name" value="HTH_LYSR"/>
    <property type="match status" value="1"/>
</dbReference>
<dbReference type="InterPro" id="IPR058163">
    <property type="entry name" value="LysR-type_TF_proteobact-type"/>
</dbReference>
<dbReference type="AlphaFoldDB" id="A0A1W6ZE98"/>
<organism evidence="6 7">
    <name type="scientific">Bordetella genomosp. 13</name>
    <dbReference type="NCBI Taxonomy" id="463040"/>
    <lineage>
        <taxon>Bacteria</taxon>
        <taxon>Pseudomonadati</taxon>
        <taxon>Pseudomonadota</taxon>
        <taxon>Betaproteobacteria</taxon>
        <taxon>Burkholderiales</taxon>
        <taxon>Alcaligenaceae</taxon>
        <taxon>Bordetella</taxon>
    </lineage>
</organism>
<evidence type="ECO:0000259" key="5">
    <source>
        <dbReference type="PROSITE" id="PS50931"/>
    </source>
</evidence>
<keyword evidence="2" id="KW-0805">Transcription regulation</keyword>
<dbReference type="FunFam" id="1.10.10.10:FF:000001">
    <property type="entry name" value="LysR family transcriptional regulator"/>
    <property type="match status" value="1"/>
</dbReference>
<dbReference type="InterPro" id="IPR036390">
    <property type="entry name" value="WH_DNA-bd_sf"/>
</dbReference>
<evidence type="ECO:0000256" key="3">
    <source>
        <dbReference type="ARBA" id="ARBA00023125"/>
    </source>
</evidence>
<dbReference type="OrthoDB" id="9178397at2"/>
<dbReference type="GO" id="GO:0003700">
    <property type="term" value="F:DNA-binding transcription factor activity"/>
    <property type="evidence" value="ECO:0007669"/>
    <property type="project" value="InterPro"/>
</dbReference>
<keyword evidence="7" id="KW-1185">Reference proteome</keyword>
<dbReference type="EMBL" id="CP021111">
    <property type="protein sequence ID" value="ARP95661.1"/>
    <property type="molecule type" value="Genomic_DNA"/>
</dbReference>
<dbReference type="RefSeq" id="WP_086079422.1">
    <property type="nucleotide sequence ID" value="NZ_CP021111.1"/>
</dbReference>
<dbReference type="Proteomes" id="UP000194161">
    <property type="component" value="Chromosome"/>
</dbReference>
<dbReference type="Pfam" id="PF03466">
    <property type="entry name" value="LysR_substrate"/>
    <property type="match status" value="1"/>
</dbReference>
<dbReference type="CDD" id="cd08432">
    <property type="entry name" value="PBP2_GcdR_TrpI_HvrB_AmpR_like"/>
    <property type="match status" value="1"/>
</dbReference>
<evidence type="ECO:0000256" key="4">
    <source>
        <dbReference type="ARBA" id="ARBA00023163"/>
    </source>
</evidence>
<dbReference type="PANTHER" id="PTHR30537:SF79">
    <property type="entry name" value="TRANSCRIPTIONAL REGULATOR-RELATED"/>
    <property type="match status" value="1"/>
</dbReference>
<evidence type="ECO:0000313" key="6">
    <source>
        <dbReference type="EMBL" id="ARP95661.1"/>
    </source>
</evidence>
<feature type="domain" description="HTH lysR-type" evidence="5">
    <location>
        <begin position="1"/>
        <end position="60"/>
    </location>
</feature>
<sequence length="305" mass="33590">MRLPLSTLPVFRCVAEMQNLRAAAAALHLTHSAVSQQIKTLETQLGFALFDRRGRGVVLNAAGEALLRSVQPALGLLEDGMQAAAAVASGTEQRLRITVLPSFAQRWLLPRMGDWRAQHPHLALEIDASQNLVDLHRAGLHAAIRYGRGPWHGLESEPLLDAPLPWIVVGSPSAARRLLGAPPEAYTREPLLGEDELWHAWFKAAGVRAQVKPVAVFNDAGLLLQAAEQQIGLALTRELLAADALAAGKLVRLSPLSVPYEDTQTYHLAYRPELRDWPPLRALRLWLRQELRAAQTKLRHMPESG</sequence>
<dbReference type="GO" id="GO:0043565">
    <property type="term" value="F:sequence-specific DNA binding"/>
    <property type="evidence" value="ECO:0007669"/>
    <property type="project" value="TreeGrafter"/>
</dbReference>
<evidence type="ECO:0000256" key="1">
    <source>
        <dbReference type="ARBA" id="ARBA00009437"/>
    </source>
</evidence>
<proteinExistence type="inferred from homology"/>
<dbReference type="STRING" id="463040.CAL15_15485"/>
<evidence type="ECO:0000313" key="7">
    <source>
        <dbReference type="Proteomes" id="UP000194161"/>
    </source>
</evidence>
<dbReference type="Gene3D" id="1.10.10.10">
    <property type="entry name" value="Winged helix-like DNA-binding domain superfamily/Winged helix DNA-binding domain"/>
    <property type="match status" value="1"/>
</dbReference>
<name>A0A1W6ZE98_9BORD</name>
<accession>A0A1W6ZE98</accession>